<accession>A0AAV4LTL2</accession>
<dbReference type="AlphaFoldDB" id="A0AAV4LTL2"/>
<gene>
    <name evidence="2" type="ORF">BcabD6B2_25300</name>
</gene>
<protein>
    <submittedName>
        <fullName evidence="2">Extracellular matrix-binding ebh, putative</fullName>
    </submittedName>
</protein>
<organism evidence="2 3">
    <name type="scientific">Babesia caballi</name>
    <dbReference type="NCBI Taxonomy" id="5871"/>
    <lineage>
        <taxon>Eukaryota</taxon>
        <taxon>Sar</taxon>
        <taxon>Alveolata</taxon>
        <taxon>Apicomplexa</taxon>
        <taxon>Aconoidasida</taxon>
        <taxon>Piroplasmida</taxon>
        <taxon>Babesiidae</taxon>
        <taxon>Babesia</taxon>
    </lineage>
</organism>
<dbReference type="Proteomes" id="UP001497744">
    <property type="component" value="Unassembled WGS sequence"/>
</dbReference>
<dbReference type="GeneID" id="94194576"/>
<keyword evidence="1" id="KW-0472">Membrane</keyword>
<evidence type="ECO:0000313" key="3">
    <source>
        <dbReference type="Proteomes" id="UP001497744"/>
    </source>
</evidence>
<keyword evidence="3" id="KW-1185">Reference proteome</keyword>
<name>A0AAV4LTL2_BABCB</name>
<evidence type="ECO:0000256" key="1">
    <source>
        <dbReference type="SAM" id="Phobius"/>
    </source>
</evidence>
<reference evidence="2 3" key="1">
    <citation type="submission" date="2021-06" db="EMBL/GenBank/DDBJ databases">
        <title>Genome sequence of Babesia caballi.</title>
        <authorList>
            <person name="Yamagishi J."/>
            <person name="Kidaka T."/>
            <person name="Ochi A."/>
        </authorList>
    </citation>
    <scope>NUCLEOTIDE SEQUENCE [LARGE SCALE GENOMIC DNA]</scope>
    <source>
        <strain evidence="2">USDA-D6B2</strain>
    </source>
</reference>
<dbReference type="EMBL" id="BPLF01000002">
    <property type="protein sequence ID" value="GIX63095.1"/>
    <property type="molecule type" value="Genomic_DNA"/>
</dbReference>
<dbReference type="RefSeq" id="XP_067715164.1">
    <property type="nucleotide sequence ID" value="XM_067859063.1"/>
</dbReference>
<comment type="caution">
    <text evidence="2">The sequence shown here is derived from an EMBL/GenBank/DDBJ whole genome shotgun (WGS) entry which is preliminary data.</text>
</comment>
<proteinExistence type="predicted"/>
<keyword evidence="1" id="KW-0812">Transmembrane</keyword>
<sequence length="340" mass="37781">MVGQMFNEPKVLTDLSRMKDNVSLADMSSDALLAHIKKSMKSSVGTHSSDTGLSVSLESIASGVAFWESLFTQESYEGLYGKLYDLCSHCHVGDGESDTLHFCSPSHEKKPADLWSLCNPLCSEETCGPYLFPLCYSPGSAFSPKYAATYLSWVLYLSDDLHERLAELRREFSALGCSKHCKCASRSCNNNTKCHTGGASGCKCDSVVSCSDVFPLLYSHGFRFLDAVKLNSGNKKKCAAFHTSLSNIIKEHDTTPLWRLLTTVDEFMYHLRFRFMSMVSSSWLCSLLILLYFIFYGIDVLHLKSHLHFPSSHGIPPITLLTTGKAPSVSNLTYFMTDLT</sequence>
<keyword evidence="1" id="KW-1133">Transmembrane helix</keyword>
<evidence type="ECO:0000313" key="2">
    <source>
        <dbReference type="EMBL" id="GIX63095.1"/>
    </source>
</evidence>
<feature type="transmembrane region" description="Helical" evidence="1">
    <location>
        <begin position="275"/>
        <end position="298"/>
    </location>
</feature>